<dbReference type="EMBL" id="MU069840">
    <property type="protein sequence ID" value="KAF5832936.1"/>
    <property type="molecule type" value="Genomic_DNA"/>
</dbReference>
<evidence type="ECO:0000313" key="2">
    <source>
        <dbReference type="Proteomes" id="UP000815325"/>
    </source>
</evidence>
<gene>
    <name evidence="1" type="ORF">DUNSADRAFT_11016</name>
</gene>
<keyword evidence="2" id="KW-1185">Reference proteome</keyword>
<proteinExistence type="predicted"/>
<evidence type="ECO:0008006" key="3">
    <source>
        <dbReference type="Google" id="ProtNLM"/>
    </source>
</evidence>
<dbReference type="Proteomes" id="UP000815325">
    <property type="component" value="Unassembled WGS sequence"/>
</dbReference>
<protein>
    <recommendedName>
        <fullName evidence="3">Encoded protein</fullName>
    </recommendedName>
</protein>
<name>A0ABQ7GEA2_DUNSA</name>
<comment type="caution">
    <text evidence="1">The sequence shown here is derived from an EMBL/GenBank/DDBJ whole genome shotgun (WGS) entry which is preliminary data.</text>
</comment>
<sequence length="98" mass="11004">MEPPTATESLQEQRRATTILKHQQEMREGLCSCGLKSLICRWSLLASHSRFGTCCLHSAATYALETTELQNLRLQASNTQLSCLPRTHAHARMHVLAK</sequence>
<evidence type="ECO:0000313" key="1">
    <source>
        <dbReference type="EMBL" id="KAF5832936.1"/>
    </source>
</evidence>
<accession>A0ABQ7GEA2</accession>
<reference evidence="1" key="1">
    <citation type="submission" date="2017-08" db="EMBL/GenBank/DDBJ databases">
        <authorList>
            <person name="Polle J.E."/>
            <person name="Barry K."/>
            <person name="Cushman J."/>
            <person name="Schmutz J."/>
            <person name="Tran D."/>
            <person name="Hathwaick L.T."/>
            <person name="Yim W.C."/>
            <person name="Jenkins J."/>
            <person name="Mckie-Krisberg Z.M."/>
            <person name="Prochnik S."/>
            <person name="Lindquist E."/>
            <person name="Dockter R.B."/>
            <person name="Adam C."/>
            <person name="Molina H."/>
            <person name="Bunkerborg J."/>
            <person name="Jin E."/>
            <person name="Buchheim M."/>
            <person name="Magnuson J."/>
        </authorList>
    </citation>
    <scope>NUCLEOTIDE SEQUENCE</scope>
    <source>
        <strain evidence="1">CCAP 19/18</strain>
    </source>
</reference>
<organism evidence="1 2">
    <name type="scientific">Dunaliella salina</name>
    <name type="common">Green alga</name>
    <name type="synonym">Protococcus salinus</name>
    <dbReference type="NCBI Taxonomy" id="3046"/>
    <lineage>
        <taxon>Eukaryota</taxon>
        <taxon>Viridiplantae</taxon>
        <taxon>Chlorophyta</taxon>
        <taxon>core chlorophytes</taxon>
        <taxon>Chlorophyceae</taxon>
        <taxon>CS clade</taxon>
        <taxon>Chlamydomonadales</taxon>
        <taxon>Dunaliellaceae</taxon>
        <taxon>Dunaliella</taxon>
    </lineage>
</organism>